<accession>A0A5C7HQL1</accession>
<keyword evidence="7 12" id="KW-1015">Disulfide bond</keyword>
<evidence type="ECO:0000259" key="14">
    <source>
        <dbReference type="PROSITE" id="PS50050"/>
    </source>
</evidence>
<evidence type="ECO:0000256" key="1">
    <source>
        <dbReference type="ARBA" id="ARBA00004479"/>
    </source>
</evidence>
<dbReference type="InterPro" id="IPR001368">
    <property type="entry name" value="TNFR/NGFR_Cys_rich_reg"/>
</dbReference>
<dbReference type="Proteomes" id="UP000323000">
    <property type="component" value="Chromosome 7"/>
</dbReference>
<keyword evidence="9" id="KW-0325">Glycoprotein</keyword>
<feature type="signal peptide" evidence="13">
    <location>
        <begin position="1"/>
        <end position="23"/>
    </location>
</feature>
<dbReference type="OrthoDB" id="61110at2759"/>
<dbReference type="InterPro" id="IPR009091">
    <property type="entry name" value="RCC1/BLIP-II"/>
</dbReference>
<evidence type="ECO:0000256" key="12">
    <source>
        <dbReference type="PROSITE-ProRule" id="PRU00206"/>
    </source>
</evidence>
<protein>
    <recommendedName>
        <fullName evidence="2">non-specific serine/threonine protein kinase</fullName>
        <ecNumber evidence="2">2.7.11.1</ecNumber>
    </recommendedName>
</protein>
<sequence>MHFLTSSLLFSLLLLLSPSAVSGFGSMGPISASFGLNSFFCAIDASGKQDVVCWAKNTSSISSPSSSSNSAYFSSIPAMAALCGGEGFLCGILANTSQPFCWASNGSGTDLVPSVLKSTAYSHIAAGKNHVCAIRGSYYSDHDSGTVDCWEIVSSGNNSLKSVQSNVFYDENVSNHVFENVVSGEGFSCGGVREGGVVCWGPESGSVGVFNVTESFKVLASGTGSLCGILEVSGEVRCWGKNDSIPIPPAGIRFVSLSAGANHFCGIREDNHGAECWGSYNFSSVPKSSGFVAIASSDFTTCGIRENDLVLDCWFANASSRPDYDPPLELFSPGLCSPGPCRVGEFAFNASILNEPDLPSLCVRKDLKICSPCGSNCSAGFFLSSPCTQNADRVCTACSLCQNSSCREVCGLKSYPEKHWHKLSKLVIIIGCSASGKPELDTDATADSFLPSVASCPGMAQDHIGEMKSDVYNFGIGLLEILSGRKAFDREYTPPGIVEWALPLIKQGKAAAIIDRNVVLPRNVEPLLKLADIAELAIRENPSERPTMSVVATWLEQIVKDGLIF</sequence>
<keyword evidence="6" id="KW-0472">Membrane</keyword>
<evidence type="ECO:0000256" key="13">
    <source>
        <dbReference type="SAM" id="SignalP"/>
    </source>
</evidence>
<evidence type="ECO:0000256" key="9">
    <source>
        <dbReference type="ARBA" id="ARBA00023180"/>
    </source>
</evidence>
<reference evidence="16" key="1">
    <citation type="journal article" date="2019" name="Gigascience">
        <title>De novo genome assembly of the endangered Acer yangbiense, a plant species with extremely small populations endemic to Yunnan Province, China.</title>
        <authorList>
            <person name="Yang J."/>
            <person name="Wariss H.M."/>
            <person name="Tao L."/>
            <person name="Zhang R."/>
            <person name="Yun Q."/>
            <person name="Hollingsworth P."/>
            <person name="Dao Z."/>
            <person name="Luo G."/>
            <person name="Guo H."/>
            <person name="Ma Y."/>
            <person name="Sun W."/>
        </authorList>
    </citation>
    <scope>NUCLEOTIDE SEQUENCE [LARGE SCALE GENOMIC DNA]</scope>
    <source>
        <strain evidence="16">cv. Malutang</strain>
    </source>
</reference>
<keyword evidence="16" id="KW-1185">Reference proteome</keyword>
<dbReference type="PANTHER" id="PTHR47460:SF1">
    <property type="entry name" value="SERINE_THREONINE-PROTEIN KINASE-LIKE PROTEIN ACR4"/>
    <property type="match status" value="1"/>
</dbReference>
<evidence type="ECO:0000313" key="16">
    <source>
        <dbReference type="Proteomes" id="UP000323000"/>
    </source>
</evidence>
<dbReference type="PROSITE" id="PS50050">
    <property type="entry name" value="TNFR_NGFR_2"/>
    <property type="match status" value="1"/>
</dbReference>
<feature type="disulfide bond" evidence="12">
    <location>
        <begin position="377"/>
        <end position="395"/>
    </location>
</feature>
<dbReference type="PANTHER" id="PTHR47460">
    <property type="entry name" value="SERINE/THREONINE-PROTEIN KINASE-LIKE PROTEIN ACR4"/>
    <property type="match status" value="1"/>
</dbReference>
<evidence type="ECO:0000313" key="15">
    <source>
        <dbReference type="EMBL" id="TXG58512.1"/>
    </source>
</evidence>
<dbReference type="AlphaFoldDB" id="A0A5C7HQL1"/>
<evidence type="ECO:0000256" key="7">
    <source>
        <dbReference type="ARBA" id="ARBA00023157"/>
    </source>
</evidence>
<gene>
    <name evidence="15" type="ORF">EZV62_016341</name>
</gene>
<dbReference type="GO" id="GO:0016020">
    <property type="term" value="C:membrane"/>
    <property type="evidence" value="ECO:0007669"/>
    <property type="project" value="UniProtKB-SubCell"/>
</dbReference>
<evidence type="ECO:0000256" key="3">
    <source>
        <dbReference type="ARBA" id="ARBA00022692"/>
    </source>
</evidence>
<evidence type="ECO:0000256" key="8">
    <source>
        <dbReference type="ARBA" id="ARBA00023170"/>
    </source>
</evidence>
<dbReference type="SUPFAM" id="SSF56112">
    <property type="entry name" value="Protein kinase-like (PK-like)"/>
    <property type="match status" value="1"/>
</dbReference>
<comment type="catalytic activity">
    <reaction evidence="11">
        <text>L-seryl-[protein] + ATP = O-phospho-L-seryl-[protein] + ADP + H(+)</text>
        <dbReference type="Rhea" id="RHEA:17989"/>
        <dbReference type="Rhea" id="RHEA-COMP:9863"/>
        <dbReference type="Rhea" id="RHEA-COMP:11604"/>
        <dbReference type="ChEBI" id="CHEBI:15378"/>
        <dbReference type="ChEBI" id="CHEBI:29999"/>
        <dbReference type="ChEBI" id="CHEBI:30616"/>
        <dbReference type="ChEBI" id="CHEBI:83421"/>
        <dbReference type="ChEBI" id="CHEBI:456216"/>
        <dbReference type="EC" id="2.7.11.1"/>
    </reaction>
</comment>
<feature type="repeat" description="TNFR-Cys" evidence="12">
    <location>
        <begin position="340"/>
        <end position="395"/>
    </location>
</feature>
<dbReference type="EC" id="2.7.11.1" evidence="2"/>
<keyword evidence="3" id="KW-0812">Transmembrane</keyword>
<proteinExistence type="predicted"/>
<evidence type="ECO:0000256" key="11">
    <source>
        <dbReference type="ARBA" id="ARBA00048679"/>
    </source>
</evidence>
<comment type="catalytic activity">
    <reaction evidence="10">
        <text>L-threonyl-[protein] + ATP = O-phospho-L-threonyl-[protein] + ADP + H(+)</text>
        <dbReference type="Rhea" id="RHEA:46608"/>
        <dbReference type="Rhea" id="RHEA-COMP:11060"/>
        <dbReference type="Rhea" id="RHEA-COMP:11605"/>
        <dbReference type="ChEBI" id="CHEBI:15378"/>
        <dbReference type="ChEBI" id="CHEBI:30013"/>
        <dbReference type="ChEBI" id="CHEBI:30616"/>
        <dbReference type="ChEBI" id="CHEBI:61977"/>
        <dbReference type="ChEBI" id="CHEBI:456216"/>
        <dbReference type="EC" id="2.7.11.1"/>
    </reaction>
</comment>
<keyword evidence="8" id="KW-0675">Receptor</keyword>
<name>A0A5C7HQL1_9ROSI</name>
<organism evidence="15 16">
    <name type="scientific">Acer yangbiense</name>
    <dbReference type="NCBI Taxonomy" id="1000413"/>
    <lineage>
        <taxon>Eukaryota</taxon>
        <taxon>Viridiplantae</taxon>
        <taxon>Streptophyta</taxon>
        <taxon>Embryophyta</taxon>
        <taxon>Tracheophyta</taxon>
        <taxon>Spermatophyta</taxon>
        <taxon>Magnoliopsida</taxon>
        <taxon>eudicotyledons</taxon>
        <taxon>Gunneridae</taxon>
        <taxon>Pentapetalae</taxon>
        <taxon>rosids</taxon>
        <taxon>malvids</taxon>
        <taxon>Sapindales</taxon>
        <taxon>Sapindaceae</taxon>
        <taxon>Hippocastanoideae</taxon>
        <taxon>Acereae</taxon>
        <taxon>Acer</taxon>
    </lineage>
</organism>
<keyword evidence="4 13" id="KW-0732">Signal</keyword>
<comment type="caution">
    <text evidence="15">The sequence shown here is derived from an EMBL/GenBank/DDBJ whole genome shotgun (WGS) entry which is preliminary data.</text>
</comment>
<comment type="caution">
    <text evidence="12">Lacks conserved residue(s) required for the propagation of feature annotation.</text>
</comment>
<dbReference type="Gene3D" id="1.10.510.10">
    <property type="entry name" value="Transferase(Phosphotransferase) domain 1"/>
    <property type="match status" value="1"/>
</dbReference>
<keyword evidence="5" id="KW-1133">Transmembrane helix</keyword>
<dbReference type="FunFam" id="1.10.510.10:FF:000940">
    <property type="entry name" value="Serine/threonine-protein kinase-like protein CCR1"/>
    <property type="match status" value="1"/>
</dbReference>
<evidence type="ECO:0000256" key="10">
    <source>
        <dbReference type="ARBA" id="ARBA00047899"/>
    </source>
</evidence>
<evidence type="ECO:0000256" key="5">
    <source>
        <dbReference type="ARBA" id="ARBA00022989"/>
    </source>
</evidence>
<evidence type="ECO:0000256" key="6">
    <source>
        <dbReference type="ARBA" id="ARBA00023136"/>
    </source>
</evidence>
<dbReference type="GO" id="GO:0004674">
    <property type="term" value="F:protein serine/threonine kinase activity"/>
    <property type="evidence" value="ECO:0007669"/>
    <property type="project" value="UniProtKB-KW"/>
</dbReference>
<evidence type="ECO:0000256" key="2">
    <source>
        <dbReference type="ARBA" id="ARBA00012513"/>
    </source>
</evidence>
<dbReference type="SUPFAM" id="SSF50985">
    <property type="entry name" value="RCC1/BLIP-II"/>
    <property type="match status" value="2"/>
</dbReference>
<dbReference type="EMBL" id="VAHF01000007">
    <property type="protein sequence ID" value="TXG58512.1"/>
    <property type="molecule type" value="Genomic_DNA"/>
</dbReference>
<dbReference type="Gene3D" id="2.130.10.30">
    <property type="entry name" value="Regulator of chromosome condensation 1/beta-lactamase-inhibitor protein II"/>
    <property type="match status" value="2"/>
</dbReference>
<feature type="domain" description="TNFR-Cys" evidence="14">
    <location>
        <begin position="340"/>
        <end position="395"/>
    </location>
</feature>
<feature type="chain" id="PRO_5023045577" description="non-specific serine/threonine protein kinase" evidence="13">
    <location>
        <begin position="24"/>
        <end position="565"/>
    </location>
</feature>
<comment type="subcellular location">
    <subcellularLocation>
        <location evidence="1">Membrane</location>
        <topology evidence="1">Single-pass type I membrane protein</topology>
    </subcellularLocation>
</comment>
<dbReference type="InterPro" id="IPR011009">
    <property type="entry name" value="Kinase-like_dom_sf"/>
</dbReference>
<evidence type="ECO:0000256" key="4">
    <source>
        <dbReference type="ARBA" id="ARBA00022729"/>
    </source>
</evidence>